<evidence type="ECO:0000256" key="2">
    <source>
        <dbReference type="ARBA" id="ARBA00022771"/>
    </source>
</evidence>
<dbReference type="Proteomes" id="UP000700334">
    <property type="component" value="Unassembled WGS sequence"/>
</dbReference>
<dbReference type="SMART" id="SM00184">
    <property type="entry name" value="RING"/>
    <property type="match status" value="2"/>
</dbReference>
<dbReference type="InterPro" id="IPR003879">
    <property type="entry name" value="Butyrophylin_SPRY"/>
</dbReference>
<dbReference type="OrthoDB" id="6105938at2759"/>
<dbReference type="AlphaFoldDB" id="A0A8J5ZU69"/>
<dbReference type="Pfam" id="PF00643">
    <property type="entry name" value="zf-B_box"/>
    <property type="match status" value="1"/>
</dbReference>
<dbReference type="SUPFAM" id="SSF57845">
    <property type="entry name" value="B-box zinc-binding domain"/>
    <property type="match status" value="2"/>
</dbReference>
<dbReference type="SMART" id="SM00336">
    <property type="entry name" value="BBOX"/>
    <property type="match status" value="3"/>
</dbReference>
<feature type="domain" description="RING-type" evidence="7">
    <location>
        <begin position="636"/>
        <end position="682"/>
    </location>
</feature>
<evidence type="ECO:0000256" key="6">
    <source>
        <dbReference type="SAM" id="MobiDB-lite"/>
    </source>
</evidence>
<dbReference type="FunFam" id="2.60.120.920:FF:000004">
    <property type="entry name" value="Butyrophilin subfamily 1 member A1"/>
    <property type="match status" value="1"/>
</dbReference>
<reference evidence="10" key="1">
    <citation type="journal article" date="2021" name="Evol. Appl.">
        <title>The genome of the Pyrenean desman and the effects of bottlenecks and inbreeding on the genomic landscape of an endangered species.</title>
        <authorList>
            <person name="Escoda L."/>
            <person name="Castresana J."/>
        </authorList>
    </citation>
    <scope>NUCLEOTIDE SEQUENCE</scope>
    <source>
        <strain evidence="10">IBE-C5619</strain>
    </source>
</reference>
<dbReference type="InterPro" id="IPR027370">
    <property type="entry name" value="Znf-RING_euk"/>
</dbReference>
<dbReference type="PROSITE" id="PS00518">
    <property type="entry name" value="ZF_RING_1"/>
    <property type="match status" value="1"/>
</dbReference>
<dbReference type="Gene3D" id="3.30.40.10">
    <property type="entry name" value="Zinc/RING finger domain, C3HC4 (zinc finger)"/>
    <property type="match status" value="2"/>
</dbReference>
<dbReference type="Pfam" id="PF13765">
    <property type="entry name" value="PRY"/>
    <property type="match status" value="2"/>
</dbReference>
<gene>
    <name evidence="10" type="ORF">J0S82_005630</name>
</gene>
<feature type="region of interest" description="Disordered" evidence="6">
    <location>
        <begin position="12"/>
        <end position="46"/>
    </location>
</feature>
<evidence type="ECO:0000259" key="7">
    <source>
        <dbReference type="PROSITE" id="PS50089"/>
    </source>
</evidence>
<dbReference type="InterPro" id="IPR001870">
    <property type="entry name" value="B30.2/SPRY"/>
</dbReference>
<dbReference type="InterPro" id="IPR017907">
    <property type="entry name" value="Znf_RING_CS"/>
</dbReference>
<protein>
    <submittedName>
        <fullName evidence="10">E3 ubiquitin-protein ligase TRIM38</fullName>
    </submittedName>
</protein>
<feature type="domain" description="RING-type" evidence="7">
    <location>
        <begin position="330"/>
        <end position="381"/>
    </location>
</feature>
<dbReference type="PROSITE" id="PS50089">
    <property type="entry name" value="ZF_RING_2"/>
    <property type="match status" value="2"/>
</dbReference>
<dbReference type="PROSITE" id="PS50188">
    <property type="entry name" value="B302_SPRY"/>
    <property type="match status" value="1"/>
</dbReference>
<dbReference type="InterPro" id="IPR001841">
    <property type="entry name" value="Znf_RING"/>
</dbReference>
<accession>A0A8J5ZU69</accession>
<dbReference type="SMART" id="SM00449">
    <property type="entry name" value="SPRY"/>
    <property type="match status" value="1"/>
</dbReference>
<dbReference type="Pfam" id="PF13445">
    <property type="entry name" value="zf-RING_UBOX"/>
    <property type="match status" value="1"/>
</dbReference>
<keyword evidence="5" id="KW-0175">Coiled coil</keyword>
<comment type="caution">
    <text evidence="10">The sequence shown here is derived from an EMBL/GenBank/DDBJ whole genome shotgun (WGS) entry which is preliminary data.</text>
</comment>
<evidence type="ECO:0000313" key="10">
    <source>
        <dbReference type="EMBL" id="KAG8507271.1"/>
    </source>
</evidence>
<dbReference type="InterPro" id="IPR013083">
    <property type="entry name" value="Znf_RING/FYVE/PHD"/>
</dbReference>
<dbReference type="PANTHER" id="PTHR24103">
    <property type="entry name" value="E3 UBIQUITIN-PROTEIN LIGASE TRIM"/>
    <property type="match status" value="1"/>
</dbReference>
<dbReference type="SMART" id="SM00589">
    <property type="entry name" value="PRY"/>
    <property type="match status" value="2"/>
</dbReference>
<feature type="coiled-coil region" evidence="5">
    <location>
        <begin position="487"/>
        <end position="529"/>
    </location>
</feature>
<name>A0A8J5ZU69_GALPY</name>
<dbReference type="InterPro" id="IPR006574">
    <property type="entry name" value="PRY"/>
</dbReference>
<dbReference type="InterPro" id="IPR013320">
    <property type="entry name" value="ConA-like_dom_sf"/>
</dbReference>
<keyword evidence="2 4" id="KW-0863">Zinc-finger</keyword>
<feature type="domain" description="B box-type" evidence="8">
    <location>
        <begin position="65"/>
        <end position="106"/>
    </location>
</feature>
<feature type="compositionally biased region" description="Polar residues" evidence="6">
    <location>
        <begin position="21"/>
        <end position="34"/>
    </location>
</feature>
<dbReference type="PRINTS" id="PR01407">
    <property type="entry name" value="BUTYPHLNCDUF"/>
</dbReference>
<dbReference type="Gene3D" id="2.60.120.920">
    <property type="match status" value="3"/>
</dbReference>
<dbReference type="PROSITE" id="PS50119">
    <property type="entry name" value="ZF_BBOX"/>
    <property type="match status" value="2"/>
</dbReference>
<keyword evidence="1" id="KW-0479">Metal-binding</keyword>
<dbReference type="SUPFAM" id="SSF49899">
    <property type="entry name" value="Concanavalin A-like lectins/glucanases"/>
    <property type="match status" value="2"/>
</dbReference>
<proteinExistence type="predicted"/>
<evidence type="ECO:0000259" key="8">
    <source>
        <dbReference type="PROSITE" id="PS50119"/>
    </source>
</evidence>
<organism evidence="10 11">
    <name type="scientific">Galemys pyrenaicus</name>
    <name type="common">Iberian desman</name>
    <name type="synonym">Pyrenean desman</name>
    <dbReference type="NCBI Taxonomy" id="202257"/>
    <lineage>
        <taxon>Eukaryota</taxon>
        <taxon>Metazoa</taxon>
        <taxon>Chordata</taxon>
        <taxon>Craniata</taxon>
        <taxon>Vertebrata</taxon>
        <taxon>Euteleostomi</taxon>
        <taxon>Mammalia</taxon>
        <taxon>Eutheria</taxon>
        <taxon>Laurasiatheria</taxon>
        <taxon>Eulipotyphla</taxon>
        <taxon>Talpidae</taxon>
        <taxon>Galemys</taxon>
    </lineage>
</organism>
<sequence>HLGNILATVREMEHERHVRNMESSTTGSERTPGSPSAVAVSDPLSTEDTTMFLLKRHVRPTREMEREKPCERHRKLSYLICVDSGQPVCRRCVRSPQHRGHHHASVEEVCLGYQVSERPGFLQRHLLSGSNPRSKIENLHEPVTRLREQKDQFSMTLDPDTAHNNLILSEDRREVTYGDNLFHTSMRFSDLTYVLECEAFTSGRRTLKWMWEKDPSLIWEFVWRIERSQNVGVFLDYEAGCVSFCNMTAGSHIFTLTRASFSDSLQPLFRINHASLFLPPHDFKTYRGTKAQVTCMSSLVLSTSTLPWSFSGSIMASTPIVKRMREEALHSICQELMMEPVGINCGHSFCHECIEDSIEEQQGKSWWKRRSRYTLLCTPCRRESVRLVKQLETIIATLREMECESVCEEHGEQLCLFCEGNGQLIYCGCDQSSQHRGHNHVCSHQRCISGLQGRLLQQAELSDLRKSSRRLWENRRNRKSDKIKLQKKKFQSEIEKLHNLLNEEEEFFLGRLEKEQEQTLKRLQDSEHRSQGQRQALKECILELEQKCQQSPQSLLQSFMEVPLIKSPSPADSRSSAMKVEVPEAMFLEHHTVCNISEIYCYTDFKHFGGQLTKFLCRKAMALANTLKKMKEEATCSICLQLMTAPVSIDCGDSFCRLCIEGIIEKQTRVKSLQENFHCPICWETLPSRRLRPLKQLENLIETVKEMERERLCEEHGEQLHLFCEDDGQLICWCCERSTQHKGHTNVLVSEVFPDYKRKIQDALTKLREQEDLCNVIKKSTYREIYEWKEKIVLQRKKIYSDFKSIVDLLSGEETYVLEKLEMEKWQTLKRLGDREASVEKHSSQLKSHILELQNKCQGSPLDLLKDVKDTLSRSSAMRLEVPEAVSLEIQTDCNISELYCDVRELLKPYQVSVTLDPETAHDNLILSKDGRKVTSGGTKKKYYNSRRFLALPCVLGREGFTSGRHYFEVDVQQGARWELGVCLEDVPRDRNVKLKPESGFWVIRRKTVDDCTTLTDASGSICLLSLSPQIVGVFLDCEAGCVSFYNMPTGSHLYTFPKTTFSKTLRPILWVGYSSSLFLPVA</sequence>
<feature type="domain" description="B30.2/SPRY" evidence="9">
    <location>
        <begin position="894"/>
        <end position="1083"/>
    </location>
</feature>
<dbReference type="InterPro" id="IPR003877">
    <property type="entry name" value="SPRY_dom"/>
</dbReference>
<dbReference type="GO" id="GO:0008270">
    <property type="term" value="F:zinc ion binding"/>
    <property type="evidence" value="ECO:0007669"/>
    <property type="project" value="UniProtKB-KW"/>
</dbReference>
<keyword evidence="3" id="KW-0862">Zinc</keyword>
<dbReference type="InterPro" id="IPR050143">
    <property type="entry name" value="TRIM/RBCC"/>
</dbReference>
<evidence type="ECO:0000256" key="3">
    <source>
        <dbReference type="ARBA" id="ARBA00022833"/>
    </source>
</evidence>
<evidence type="ECO:0000256" key="1">
    <source>
        <dbReference type="ARBA" id="ARBA00022723"/>
    </source>
</evidence>
<evidence type="ECO:0000256" key="5">
    <source>
        <dbReference type="SAM" id="Coils"/>
    </source>
</evidence>
<dbReference type="InterPro" id="IPR043136">
    <property type="entry name" value="B30.2/SPRY_sf"/>
</dbReference>
<keyword evidence="11" id="KW-1185">Reference proteome</keyword>
<dbReference type="EMBL" id="JAGFMF010012115">
    <property type="protein sequence ID" value="KAG8507271.1"/>
    <property type="molecule type" value="Genomic_DNA"/>
</dbReference>
<dbReference type="SUPFAM" id="SSF57850">
    <property type="entry name" value="RING/U-box"/>
    <property type="match status" value="2"/>
</dbReference>
<feature type="non-terminal residue" evidence="10">
    <location>
        <position position="1"/>
    </location>
</feature>
<evidence type="ECO:0000259" key="9">
    <source>
        <dbReference type="PROSITE" id="PS50188"/>
    </source>
</evidence>
<dbReference type="Gene3D" id="3.30.160.60">
    <property type="entry name" value="Classic Zinc Finger"/>
    <property type="match status" value="3"/>
</dbReference>
<dbReference type="CDD" id="cd19761">
    <property type="entry name" value="Bbox2_TRIM5-like"/>
    <property type="match status" value="1"/>
</dbReference>
<dbReference type="Pfam" id="PF15227">
    <property type="entry name" value="zf-C3HC4_4"/>
    <property type="match status" value="1"/>
</dbReference>
<evidence type="ECO:0000256" key="4">
    <source>
        <dbReference type="PROSITE-ProRule" id="PRU00024"/>
    </source>
</evidence>
<evidence type="ECO:0000313" key="11">
    <source>
        <dbReference type="Proteomes" id="UP000700334"/>
    </source>
</evidence>
<dbReference type="InterPro" id="IPR000315">
    <property type="entry name" value="Znf_B-box"/>
</dbReference>
<feature type="domain" description="B box-type" evidence="8">
    <location>
        <begin position="708"/>
        <end position="749"/>
    </location>
</feature>
<dbReference type="Pfam" id="PF00622">
    <property type="entry name" value="SPRY"/>
    <property type="match status" value="2"/>
</dbReference>